<dbReference type="Gene3D" id="3.30.40.10">
    <property type="entry name" value="Zinc/RING finger domain, C3HC4 (zinc finger)"/>
    <property type="match status" value="2"/>
</dbReference>
<reference evidence="10" key="1">
    <citation type="submission" date="2020-10" db="EMBL/GenBank/DDBJ databases">
        <authorList>
            <person name="Kikuchi T."/>
        </authorList>
    </citation>
    <scope>NUCLEOTIDE SEQUENCE</scope>
    <source>
        <strain evidence="10">NKZ352</strain>
    </source>
</reference>
<feature type="compositionally biased region" description="Basic and acidic residues" evidence="7">
    <location>
        <begin position="193"/>
        <end position="210"/>
    </location>
</feature>
<dbReference type="Proteomes" id="UP000835052">
    <property type="component" value="Unassembled WGS sequence"/>
</dbReference>
<dbReference type="OrthoDB" id="784962at2759"/>
<dbReference type="SMART" id="SM00249">
    <property type="entry name" value="PHD"/>
    <property type="match status" value="2"/>
</dbReference>
<sequence>MLAESRWLRSQPRRPVRPYIAECEDLFGVLPKFASEEEDWRSFGYLLGCPSQSDNLSSELECEDEATKYLRKTPERSCRLAKNRPATQLANLGMVREAKRAVLDPADISLGGDAVDWTKESSPDPKSKADESEQKEEQSIATNVARRRRNSTLSEDDSQKKPKERKLSENKEIERKTSRRRTPSHSSDNGDAQQKDEKESSRPDSVREGTPDIDTSVPHCVCQTLYDETKFYLMCDTCSGWFHGDCVDVTERMAARMSSWNCNACLEESRRIKDAPQLYCICQTPYDDTKFYVGCDSCEGWFHPKCVDITQEAAEEMAEYICPSCAEQDEEGKEQGYESSNSEYSVESFESSNQLTRLDYHFLWQLLETLSEHRNSHHFRQPVDLEQHPDYLDVVSSPMDLSTISHKLEALEYHTLKQFIGDVTQMFENAKAYNPKNSAPYHCAETLQEVFESHLAEARASMRARANVDRRHISESRTLDGSLDIDTDQLITNQIDPTILDRFLQNSDGHL</sequence>
<dbReference type="InterPro" id="IPR013083">
    <property type="entry name" value="Znf_RING/FYVE/PHD"/>
</dbReference>
<dbReference type="InterPro" id="IPR011011">
    <property type="entry name" value="Znf_FYVE_PHD"/>
</dbReference>
<keyword evidence="3" id="KW-0862">Zinc</keyword>
<evidence type="ECO:0000259" key="8">
    <source>
        <dbReference type="PROSITE" id="PS50014"/>
    </source>
</evidence>
<dbReference type="Pfam" id="PF00628">
    <property type="entry name" value="PHD"/>
    <property type="match status" value="2"/>
</dbReference>
<dbReference type="GO" id="GO:0006357">
    <property type="term" value="P:regulation of transcription by RNA polymerase II"/>
    <property type="evidence" value="ECO:0007669"/>
    <property type="project" value="InterPro"/>
</dbReference>
<dbReference type="Pfam" id="PF00439">
    <property type="entry name" value="Bromodomain"/>
    <property type="match status" value="1"/>
</dbReference>
<dbReference type="SUPFAM" id="SSF47370">
    <property type="entry name" value="Bromodomain"/>
    <property type="match status" value="1"/>
</dbReference>
<keyword evidence="4 5" id="KW-0103">Bromodomain</keyword>
<feature type="domain" description="Bromo" evidence="8">
    <location>
        <begin position="371"/>
        <end position="441"/>
    </location>
</feature>
<dbReference type="PROSITE" id="PS50016">
    <property type="entry name" value="ZF_PHD_2"/>
    <property type="match status" value="2"/>
</dbReference>
<feature type="compositionally biased region" description="Basic and acidic residues" evidence="7">
    <location>
        <begin position="116"/>
        <end position="138"/>
    </location>
</feature>
<dbReference type="CDD" id="cd15560">
    <property type="entry name" value="PHD2_3_BPTF"/>
    <property type="match status" value="1"/>
</dbReference>
<dbReference type="PROSITE" id="PS50014">
    <property type="entry name" value="BROMODOMAIN_2"/>
    <property type="match status" value="1"/>
</dbReference>
<accession>A0A8S1HS33</accession>
<dbReference type="GO" id="GO:0008270">
    <property type="term" value="F:zinc ion binding"/>
    <property type="evidence" value="ECO:0007669"/>
    <property type="project" value="UniProtKB-KW"/>
</dbReference>
<feature type="domain" description="PHD-type" evidence="9">
    <location>
        <begin position="217"/>
        <end position="268"/>
    </location>
</feature>
<evidence type="ECO:0000256" key="1">
    <source>
        <dbReference type="ARBA" id="ARBA00022723"/>
    </source>
</evidence>
<dbReference type="AlphaFoldDB" id="A0A8S1HS33"/>
<keyword evidence="11" id="KW-1185">Reference proteome</keyword>
<dbReference type="InterPro" id="IPR019787">
    <property type="entry name" value="Znf_PHD-finger"/>
</dbReference>
<protein>
    <submittedName>
        <fullName evidence="10">Uncharacterized protein</fullName>
    </submittedName>
</protein>
<dbReference type="PANTHER" id="PTHR45975">
    <property type="entry name" value="NUCLEOSOME-REMODELING FACTOR SUBUNIT BPTF"/>
    <property type="match status" value="1"/>
</dbReference>
<organism evidence="10 11">
    <name type="scientific">Caenorhabditis auriculariae</name>
    <dbReference type="NCBI Taxonomy" id="2777116"/>
    <lineage>
        <taxon>Eukaryota</taxon>
        <taxon>Metazoa</taxon>
        <taxon>Ecdysozoa</taxon>
        <taxon>Nematoda</taxon>
        <taxon>Chromadorea</taxon>
        <taxon>Rhabditida</taxon>
        <taxon>Rhabditina</taxon>
        <taxon>Rhabditomorpha</taxon>
        <taxon>Rhabditoidea</taxon>
        <taxon>Rhabditidae</taxon>
        <taxon>Peloderinae</taxon>
        <taxon>Caenorhabditis</taxon>
    </lineage>
</organism>
<dbReference type="InterPro" id="IPR018359">
    <property type="entry name" value="Bromodomain_CS"/>
</dbReference>
<evidence type="ECO:0000256" key="7">
    <source>
        <dbReference type="SAM" id="MobiDB-lite"/>
    </source>
</evidence>
<dbReference type="GO" id="GO:0000978">
    <property type="term" value="F:RNA polymerase II cis-regulatory region sequence-specific DNA binding"/>
    <property type="evidence" value="ECO:0007669"/>
    <property type="project" value="TreeGrafter"/>
</dbReference>
<evidence type="ECO:0000313" key="11">
    <source>
        <dbReference type="Proteomes" id="UP000835052"/>
    </source>
</evidence>
<dbReference type="SMART" id="SM00297">
    <property type="entry name" value="BROMO"/>
    <property type="match status" value="1"/>
</dbReference>
<keyword evidence="2 6" id="KW-0863">Zinc-finger</keyword>
<dbReference type="InterPro" id="IPR038028">
    <property type="entry name" value="BPTF"/>
</dbReference>
<evidence type="ECO:0000256" key="4">
    <source>
        <dbReference type="ARBA" id="ARBA00023117"/>
    </source>
</evidence>
<keyword evidence="1" id="KW-0479">Metal-binding</keyword>
<dbReference type="InterPro" id="IPR001965">
    <property type="entry name" value="Znf_PHD"/>
</dbReference>
<feature type="region of interest" description="Disordered" evidence="7">
    <location>
        <begin position="109"/>
        <end position="212"/>
    </location>
</feature>
<evidence type="ECO:0000313" key="10">
    <source>
        <dbReference type="EMBL" id="CAD6196999.1"/>
    </source>
</evidence>
<gene>
    <name evidence="10" type="ORF">CAUJ_LOCUS12910</name>
</gene>
<evidence type="ECO:0000259" key="9">
    <source>
        <dbReference type="PROSITE" id="PS50016"/>
    </source>
</evidence>
<proteinExistence type="predicted"/>
<dbReference type="PROSITE" id="PS00633">
    <property type="entry name" value="BROMODOMAIN_1"/>
    <property type="match status" value="1"/>
</dbReference>
<evidence type="ECO:0000256" key="6">
    <source>
        <dbReference type="PROSITE-ProRule" id="PRU00146"/>
    </source>
</evidence>
<dbReference type="InterPro" id="IPR001487">
    <property type="entry name" value="Bromodomain"/>
</dbReference>
<dbReference type="GO" id="GO:0016589">
    <property type="term" value="C:NURF complex"/>
    <property type="evidence" value="ECO:0007669"/>
    <property type="project" value="InterPro"/>
</dbReference>
<feature type="compositionally biased region" description="Basic and acidic residues" evidence="7">
    <location>
        <begin position="157"/>
        <end position="176"/>
    </location>
</feature>
<dbReference type="PANTHER" id="PTHR45975:SF2">
    <property type="entry name" value="NUCLEOSOME-REMODELING FACTOR SUBUNIT BPTF"/>
    <property type="match status" value="1"/>
</dbReference>
<feature type="domain" description="PHD-type" evidence="9">
    <location>
        <begin position="277"/>
        <end position="328"/>
    </location>
</feature>
<dbReference type="SUPFAM" id="SSF57903">
    <property type="entry name" value="FYVE/PHD zinc finger"/>
    <property type="match status" value="2"/>
</dbReference>
<dbReference type="Gene3D" id="1.20.920.10">
    <property type="entry name" value="Bromodomain-like"/>
    <property type="match status" value="1"/>
</dbReference>
<comment type="caution">
    <text evidence="10">The sequence shown here is derived from an EMBL/GenBank/DDBJ whole genome shotgun (WGS) entry which is preliminary data.</text>
</comment>
<dbReference type="EMBL" id="CAJGYM010000083">
    <property type="protein sequence ID" value="CAD6196999.1"/>
    <property type="molecule type" value="Genomic_DNA"/>
</dbReference>
<dbReference type="InterPro" id="IPR036427">
    <property type="entry name" value="Bromodomain-like_sf"/>
</dbReference>
<evidence type="ECO:0000256" key="5">
    <source>
        <dbReference type="PROSITE-ProRule" id="PRU00035"/>
    </source>
</evidence>
<name>A0A8S1HS33_9PELO</name>
<evidence type="ECO:0000256" key="2">
    <source>
        <dbReference type="ARBA" id="ARBA00022771"/>
    </source>
</evidence>
<dbReference type="PRINTS" id="PR00503">
    <property type="entry name" value="BROMODOMAIN"/>
</dbReference>
<evidence type="ECO:0000256" key="3">
    <source>
        <dbReference type="ARBA" id="ARBA00022833"/>
    </source>
</evidence>